<dbReference type="GO" id="GO:0005524">
    <property type="term" value="F:ATP binding"/>
    <property type="evidence" value="ECO:0007669"/>
    <property type="project" value="UniProtKB-UniRule"/>
</dbReference>
<evidence type="ECO:0000256" key="1">
    <source>
        <dbReference type="ARBA" id="ARBA00009018"/>
    </source>
</evidence>
<protein>
    <recommendedName>
        <fullName evidence="8 9">Dephospho-CoA kinase</fullName>
        <ecNumber evidence="8 9">2.7.1.24</ecNumber>
    </recommendedName>
    <alternativeName>
        <fullName evidence="8">Dephosphocoenzyme A kinase</fullName>
    </alternativeName>
</protein>
<feature type="binding site" evidence="8">
    <location>
        <begin position="11"/>
        <end position="16"/>
    </location>
    <ligand>
        <name>ATP</name>
        <dbReference type="ChEBI" id="CHEBI:30616"/>
    </ligand>
</feature>
<dbReference type="EC" id="2.7.1.24" evidence="8 9"/>
<dbReference type="AlphaFoldDB" id="A0A6N7VIR2"/>
<dbReference type="GO" id="GO:0005737">
    <property type="term" value="C:cytoplasm"/>
    <property type="evidence" value="ECO:0007669"/>
    <property type="project" value="UniProtKB-SubCell"/>
</dbReference>
<gene>
    <name evidence="8" type="primary">coaE</name>
    <name evidence="10" type="ORF">FX155_02785</name>
</gene>
<dbReference type="InterPro" id="IPR001977">
    <property type="entry name" value="Depp_CoAkinase"/>
</dbReference>
<keyword evidence="6 8" id="KW-0067">ATP-binding</keyword>
<evidence type="ECO:0000256" key="4">
    <source>
        <dbReference type="ARBA" id="ARBA00022741"/>
    </source>
</evidence>
<dbReference type="Pfam" id="PF01121">
    <property type="entry name" value="CoaE"/>
    <property type="match status" value="1"/>
</dbReference>
<proteinExistence type="inferred from homology"/>
<dbReference type="UniPathway" id="UPA00241">
    <property type="reaction ID" value="UER00356"/>
</dbReference>
<dbReference type="PANTHER" id="PTHR10695">
    <property type="entry name" value="DEPHOSPHO-COA KINASE-RELATED"/>
    <property type="match status" value="1"/>
</dbReference>
<keyword evidence="3 8" id="KW-0808">Transferase</keyword>
<keyword evidence="4 8" id="KW-0547">Nucleotide-binding</keyword>
<dbReference type="RefSeq" id="WP_022486912.1">
    <property type="nucleotide sequence ID" value="NZ_VULN01000003.1"/>
</dbReference>
<dbReference type="NCBIfam" id="TIGR00152">
    <property type="entry name" value="dephospho-CoA kinase"/>
    <property type="match status" value="1"/>
</dbReference>
<dbReference type="OrthoDB" id="9812943at2"/>
<evidence type="ECO:0000256" key="5">
    <source>
        <dbReference type="ARBA" id="ARBA00022777"/>
    </source>
</evidence>
<comment type="catalytic activity">
    <reaction evidence="8">
        <text>3'-dephospho-CoA + ATP = ADP + CoA + H(+)</text>
        <dbReference type="Rhea" id="RHEA:18245"/>
        <dbReference type="ChEBI" id="CHEBI:15378"/>
        <dbReference type="ChEBI" id="CHEBI:30616"/>
        <dbReference type="ChEBI" id="CHEBI:57287"/>
        <dbReference type="ChEBI" id="CHEBI:57328"/>
        <dbReference type="ChEBI" id="CHEBI:456216"/>
        <dbReference type="EC" id="2.7.1.24"/>
    </reaction>
</comment>
<dbReference type="InterPro" id="IPR027417">
    <property type="entry name" value="P-loop_NTPase"/>
</dbReference>
<dbReference type="GO" id="GO:0004140">
    <property type="term" value="F:dephospho-CoA kinase activity"/>
    <property type="evidence" value="ECO:0007669"/>
    <property type="project" value="UniProtKB-UniRule"/>
</dbReference>
<name>A0A6N7VIR2_ACIFE</name>
<evidence type="ECO:0000256" key="3">
    <source>
        <dbReference type="ARBA" id="ARBA00022679"/>
    </source>
</evidence>
<dbReference type="EMBL" id="VULN01000003">
    <property type="protein sequence ID" value="MSS81539.1"/>
    <property type="molecule type" value="Genomic_DNA"/>
</dbReference>
<evidence type="ECO:0000256" key="7">
    <source>
        <dbReference type="ARBA" id="ARBA00022993"/>
    </source>
</evidence>
<comment type="caution">
    <text evidence="10">The sequence shown here is derived from an EMBL/GenBank/DDBJ whole genome shotgun (WGS) entry which is preliminary data.</text>
</comment>
<dbReference type="SUPFAM" id="SSF52540">
    <property type="entry name" value="P-loop containing nucleoside triphosphate hydrolases"/>
    <property type="match status" value="1"/>
</dbReference>
<evidence type="ECO:0000256" key="8">
    <source>
        <dbReference type="HAMAP-Rule" id="MF_00376"/>
    </source>
</evidence>
<comment type="subcellular location">
    <subcellularLocation>
        <location evidence="8">Cytoplasm</location>
    </subcellularLocation>
</comment>
<dbReference type="PROSITE" id="PS51219">
    <property type="entry name" value="DPCK"/>
    <property type="match status" value="1"/>
</dbReference>
<dbReference type="Proteomes" id="UP000441455">
    <property type="component" value="Unassembled WGS sequence"/>
</dbReference>
<evidence type="ECO:0000256" key="9">
    <source>
        <dbReference type="NCBIfam" id="TIGR00152"/>
    </source>
</evidence>
<keyword evidence="5 8" id="KW-0418">Kinase</keyword>
<evidence type="ECO:0000313" key="10">
    <source>
        <dbReference type="EMBL" id="MSS81539.1"/>
    </source>
</evidence>
<evidence type="ECO:0000313" key="11">
    <source>
        <dbReference type="Proteomes" id="UP000441455"/>
    </source>
</evidence>
<evidence type="ECO:0000256" key="2">
    <source>
        <dbReference type="ARBA" id="ARBA00022490"/>
    </source>
</evidence>
<organism evidence="10 11">
    <name type="scientific">Acidaminococcus fermentans</name>
    <dbReference type="NCBI Taxonomy" id="905"/>
    <lineage>
        <taxon>Bacteria</taxon>
        <taxon>Bacillati</taxon>
        <taxon>Bacillota</taxon>
        <taxon>Negativicutes</taxon>
        <taxon>Acidaminococcales</taxon>
        <taxon>Acidaminococcaceae</taxon>
        <taxon>Acidaminococcus</taxon>
    </lineage>
</organism>
<dbReference type="CDD" id="cd02022">
    <property type="entry name" value="DPCK"/>
    <property type="match status" value="1"/>
</dbReference>
<comment type="similarity">
    <text evidence="1 8">Belongs to the CoaE family.</text>
</comment>
<dbReference type="GO" id="GO:0015937">
    <property type="term" value="P:coenzyme A biosynthetic process"/>
    <property type="evidence" value="ECO:0007669"/>
    <property type="project" value="UniProtKB-UniRule"/>
</dbReference>
<dbReference type="PANTHER" id="PTHR10695:SF46">
    <property type="entry name" value="BIFUNCTIONAL COENZYME A SYNTHASE-RELATED"/>
    <property type="match status" value="1"/>
</dbReference>
<keyword evidence="7 8" id="KW-0173">Coenzyme A biosynthesis</keyword>
<evidence type="ECO:0000256" key="6">
    <source>
        <dbReference type="ARBA" id="ARBA00022840"/>
    </source>
</evidence>
<accession>A0A6N7VIR2</accession>
<dbReference type="HAMAP" id="MF_00376">
    <property type="entry name" value="Dephospho_CoA_kinase"/>
    <property type="match status" value="1"/>
</dbReference>
<keyword evidence="2 8" id="KW-0963">Cytoplasm</keyword>
<dbReference type="FunFam" id="3.40.50.300:FF:000991">
    <property type="entry name" value="Dephospho-CoA kinase"/>
    <property type="match status" value="1"/>
</dbReference>
<sequence length="195" mass="22058">MKVIGLTGGIASGKSTVSAYLKEKGIPVFDADAAAWEVEKAGSPCLRQLVEVFGPAILTEKGELDRKEMARLAFHDPAVLRQLNAIVHRAVEEKRDAFLAAHRQDPVVILDAPLLLECGWEKVTDTVWLVYIPEEEQIRRAMARSGMTREEVKDRIRKQLSLEEKRKQAQVVLDNRGTLEDLYRQVDRELDRLSL</sequence>
<reference evidence="10 11" key="1">
    <citation type="submission" date="2019-08" db="EMBL/GenBank/DDBJ databases">
        <title>In-depth cultivation of the pig gut microbiome towards novel bacterial diversity and tailored functional studies.</title>
        <authorList>
            <person name="Wylensek D."/>
            <person name="Hitch T.C.A."/>
            <person name="Clavel T."/>
        </authorList>
    </citation>
    <scope>NUCLEOTIDE SEQUENCE [LARGE SCALE GENOMIC DNA]</scope>
    <source>
        <strain evidence="10 11">WCA-389-WT-5B</strain>
    </source>
</reference>
<comment type="pathway">
    <text evidence="8">Cofactor biosynthesis; coenzyme A biosynthesis; CoA from (R)-pantothenate: step 5/5.</text>
</comment>
<dbReference type="Gene3D" id="3.40.50.300">
    <property type="entry name" value="P-loop containing nucleotide triphosphate hydrolases"/>
    <property type="match status" value="1"/>
</dbReference>
<comment type="function">
    <text evidence="8">Catalyzes the phosphorylation of the 3'-hydroxyl group of dephosphocoenzyme A to form coenzyme A.</text>
</comment>